<dbReference type="PANTHER" id="PTHR30399:SF1">
    <property type="entry name" value="UTP PYROPHOSPHATASE"/>
    <property type="match status" value="1"/>
</dbReference>
<keyword evidence="3" id="KW-1185">Reference proteome</keyword>
<reference evidence="3" key="1">
    <citation type="submission" date="2017-09" db="EMBL/GenBank/DDBJ databases">
        <authorList>
            <person name="Varghese N."/>
            <person name="Submissions S."/>
        </authorList>
    </citation>
    <scope>NUCLEOTIDE SEQUENCE [LARGE SCALE GENOMIC DNA]</scope>
    <source>
        <strain evidence="3">DSM 15103</strain>
    </source>
</reference>
<gene>
    <name evidence="2" type="ORF">SAMN06265182_0866</name>
</gene>
<dbReference type="Proteomes" id="UP000219036">
    <property type="component" value="Unassembled WGS sequence"/>
</dbReference>
<organism evidence="2 3">
    <name type="scientific">Persephonella hydrogeniphila</name>
    <dbReference type="NCBI Taxonomy" id="198703"/>
    <lineage>
        <taxon>Bacteria</taxon>
        <taxon>Pseudomonadati</taxon>
        <taxon>Aquificota</taxon>
        <taxon>Aquificia</taxon>
        <taxon>Aquificales</taxon>
        <taxon>Hydrogenothermaceae</taxon>
        <taxon>Persephonella</taxon>
    </lineage>
</organism>
<dbReference type="EMBL" id="OBEI01000002">
    <property type="protein sequence ID" value="SNZ06984.1"/>
    <property type="molecule type" value="Genomic_DNA"/>
</dbReference>
<dbReference type="InterPro" id="IPR053136">
    <property type="entry name" value="UTP_pyrophosphatase-like"/>
</dbReference>
<dbReference type="OrthoDB" id="9811177at2"/>
<evidence type="ECO:0000313" key="3">
    <source>
        <dbReference type="Proteomes" id="UP000219036"/>
    </source>
</evidence>
<sequence>MKIKPIVQFSKRRKNIAIQVSNDGEIIVKAPSGVSDNLIDKVLDKHKNWIEKKLYEINQRDPKFLKRKFINGEGFLYLGKWYRLEIVKNQKEPLVLKDFFYLSEEYKENAKDVFISWYKKQAKKVIAERVNFYSTQTGLKPNSVKITDAQKRLGSCSSKGNLNFSWRLVMLPIRVIDYVVVHELAHLEYHNHSKNFWIKVKTIMPDYEKHKNWLKENAYVMDIF</sequence>
<dbReference type="CDD" id="cd07344">
    <property type="entry name" value="M48_yhfN_like"/>
    <property type="match status" value="1"/>
</dbReference>
<evidence type="ECO:0000313" key="2">
    <source>
        <dbReference type="EMBL" id="SNZ06984.1"/>
    </source>
</evidence>
<accession>A0A285NBW0</accession>
<proteinExistence type="predicted"/>
<feature type="domain" description="YgjP-like metallopeptidase" evidence="1">
    <location>
        <begin position="14"/>
        <end position="217"/>
    </location>
</feature>
<dbReference type="RefSeq" id="WP_097000037.1">
    <property type="nucleotide sequence ID" value="NZ_OBEI01000002.1"/>
</dbReference>
<protein>
    <recommendedName>
        <fullName evidence="1">YgjP-like metallopeptidase domain-containing protein</fullName>
    </recommendedName>
</protein>
<dbReference type="Gene3D" id="3.30.2010.10">
    <property type="entry name" value="Metalloproteases ('zincins'), catalytic domain"/>
    <property type="match status" value="1"/>
</dbReference>
<dbReference type="PANTHER" id="PTHR30399">
    <property type="entry name" value="UNCHARACTERIZED PROTEIN YGJP"/>
    <property type="match status" value="1"/>
</dbReference>
<dbReference type="Pfam" id="PF01863">
    <property type="entry name" value="YgjP-like"/>
    <property type="match status" value="1"/>
</dbReference>
<name>A0A285NBW0_9AQUI</name>
<evidence type="ECO:0000259" key="1">
    <source>
        <dbReference type="Pfam" id="PF01863"/>
    </source>
</evidence>
<dbReference type="InterPro" id="IPR002725">
    <property type="entry name" value="YgjP-like_metallopeptidase"/>
</dbReference>
<dbReference type="AlphaFoldDB" id="A0A285NBW0"/>